<proteinExistence type="predicted"/>
<evidence type="ECO:0000256" key="6">
    <source>
        <dbReference type="SAM" id="Phobius"/>
    </source>
</evidence>
<evidence type="ECO:0000256" key="5">
    <source>
        <dbReference type="ARBA" id="ARBA00023136"/>
    </source>
</evidence>
<comment type="caution">
    <text evidence="7">The sequence shown here is derived from an EMBL/GenBank/DDBJ whole genome shotgun (WGS) entry which is preliminary data.</text>
</comment>
<feature type="transmembrane region" description="Helical" evidence="6">
    <location>
        <begin position="12"/>
        <end position="28"/>
    </location>
</feature>
<dbReference type="RefSeq" id="WP_209381822.1">
    <property type="nucleotide sequence ID" value="NZ_JAGIZB010000041.1"/>
</dbReference>
<keyword evidence="5 6" id="KW-0472">Membrane</keyword>
<evidence type="ECO:0000256" key="1">
    <source>
        <dbReference type="ARBA" id="ARBA00004651"/>
    </source>
</evidence>
<gene>
    <name evidence="7" type="ORF">J8J14_22625</name>
</gene>
<evidence type="ECO:0000256" key="2">
    <source>
        <dbReference type="ARBA" id="ARBA00022475"/>
    </source>
</evidence>
<sequence>MPGAVRWTFDPALLTVLAALAAGGVFAARRGRGDLRLVLAGWALLSLALVSPLCHLSVALFSARVAQHLVIALVAAPLFALGLPRGRAGGLLPASLAFAVVLWAWHLPAPYATTFEGHLAYAAMQASIVSTSIWLWAAFLGAAAARPDAAALAGIATAAHTGLLGALLTLSPRPLFSAHAGTTWPWGLSPLEDQQLGGLLMWVPGGLLFAGVMVLALALPLRRLASGPSIPPSRIETCRRRMR</sequence>
<dbReference type="InterPro" id="IPR019108">
    <property type="entry name" value="Caa3_assmbl_CtaG-rel"/>
</dbReference>
<feature type="transmembrane region" description="Helical" evidence="6">
    <location>
        <begin position="119"/>
        <end position="142"/>
    </location>
</feature>
<reference evidence="7 8" key="1">
    <citation type="submission" date="2021-03" db="EMBL/GenBank/DDBJ databases">
        <authorList>
            <person name="So Y."/>
        </authorList>
    </citation>
    <scope>NUCLEOTIDE SEQUENCE [LARGE SCALE GENOMIC DNA]</scope>
    <source>
        <strain evidence="7 8">SSH11</strain>
    </source>
</reference>
<feature type="transmembrane region" description="Helical" evidence="6">
    <location>
        <begin position="90"/>
        <end position="107"/>
    </location>
</feature>
<evidence type="ECO:0000313" key="8">
    <source>
        <dbReference type="Proteomes" id="UP000681594"/>
    </source>
</evidence>
<keyword evidence="2" id="KW-1003">Cell membrane</keyword>
<accession>A0ABS4AKK8</accession>
<keyword evidence="3 6" id="KW-0812">Transmembrane</keyword>
<evidence type="ECO:0000256" key="4">
    <source>
        <dbReference type="ARBA" id="ARBA00022989"/>
    </source>
</evidence>
<protein>
    <submittedName>
        <fullName evidence="7">Cytochrome c oxidase assembly protein</fullName>
    </submittedName>
</protein>
<dbReference type="Pfam" id="PF09678">
    <property type="entry name" value="Caa3_CtaG"/>
    <property type="match status" value="1"/>
</dbReference>
<evidence type="ECO:0000256" key="3">
    <source>
        <dbReference type="ARBA" id="ARBA00022692"/>
    </source>
</evidence>
<feature type="transmembrane region" description="Helical" evidence="6">
    <location>
        <begin position="199"/>
        <end position="219"/>
    </location>
</feature>
<keyword evidence="8" id="KW-1185">Reference proteome</keyword>
<feature type="transmembrane region" description="Helical" evidence="6">
    <location>
        <begin position="65"/>
        <end position="83"/>
    </location>
</feature>
<keyword evidence="4 6" id="KW-1133">Transmembrane helix</keyword>
<evidence type="ECO:0000313" key="7">
    <source>
        <dbReference type="EMBL" id="MBP0447558.1"/>
    </source>
</evidence>
<dbReference type="Proteomes" id="UP000681594">
    <property type="component" value="Unassembled WGS sequence"/>
</dbReference>
<comment type="subcellular location">
    <subcellularLocation>
        <location evidence="1">Cell membrane</location>
        <topology evidence="1">Multi-pass membrane protein</topology>
    </subcellularLocation>
</comment>
<organism evidence="7 8">
    <name type="scientific">Pararoseomonas baculiformis</name>
    <dbReference type="NCBI Taxonomy" id="2820812"/>
    <lineage>
        <taxon>Bacteria</taxon>
        <taxon>Pseudomonadati</taxon>
        <taxon>Pseudomonadota</taxon>
        <taxon>Alphaproteobacteria</taxon>
        <taxon>Acetobacterales</taxon>
        <taxon>Acetobacteraceae</taxon>
        <taxon>Pararoseomonas</taxon>
    </lineage>
</organism>
<feature type="transmembrane region" description="Helical" evidence="6">
    <location>
        <begin position="149"/>
        <end position="170"/>
    </location>
</feature>
<dbReference type="EMBL" id="JAGIZB010000041">
    <property type="protein sequence ID" value="MBP0447558.1"/>
    <property type="molecule type" value="Genomic_DNA"/>
</dbReference>
<name>A0ABS4AKK8_9PROT</name>
<feature type="transmembrane region" description="Helical" evidence="6">
    <location>
        <begin position="35"/>
        <end position="59"/>
    </location>
</feature>